<keyword evidence="1" id="KW-0805">Transcription regulation</keyword>
<dbReference type="PANTHER" id="PTHR46796">
    <property type="entry name" value="HTH-TYPE TRANSCRIPTIONAL ACTIVATOR RHAS-RELATED"/>
    <property type="match status" value="1"/>
</dbReference>
<accession>A0A3E0HEK5</accession>
<evidence type="ECO:0000256" key="2">
    <source>
        <dbReference type="ARBA" id="ARBA00023125"/>
    </source>
</evidence>
<dbReference type="Gene3D" id="1.10.10.60">
    <property type="entry name" value="Homeodomain-like"/>
    <property type="match status" value="1"/>
</dbReference>
<evidence type="ECO:0000256" key="1">
    <source>
        <dbReference type="ARBA" id="ARBA00023015"/>
    </source>
</evidence>
<evidence type="ECO:0000259" key="5">
    <source>
        <dbReference type="PROSITE" id="PS01124"/>
    </source>
</evidence>
<dbReference type="GO" id="GO:0043565">
    <property type="term" value="F:sequence-specific DNA binding"/>
    <property type="evidence" value="ECO:0007669"/>
    <property type="project" value="InterPro"/>
</dbReference>
<protein>
    <submittedName>
        <fullName evidence="6">AraC-like DNA-binding protein</fullName>
    </submittedName>
</protein>
<dbReference type="SUPFAM" id="SSF46689">
    <property type="entry name" value="Homeodomain-like"/>
    <property type="match status" value="1"/>
</dbReference>
<dbReference type="SMART" id="SM00342">
    <property type="entry name" value="HTH_ARAC"/>
    <property type="match status" value="1"/>
</dbReference>
<proteinExistence type="predicted"/>
<reference evidence="6 7" key="1">
    <citation type="submission" date="2018-08" db="EMBL/GenBank/DDBJ databases">
        <title>Genomic Encyclopedia of Archaeal and Bacterial Type Strains, Phase II (KMG-II): from individual species to whole genera.</title>
        <authorList>
            <person name="Goeker M."/>
        </authorList>
    </citation>
    <scope>NUCLEOTIDE SEQUENCE [LARGE SCALE GENOMIC DNA]</scope>
    <source>
        <strain evidence="6 7">DSM 45791</strain>
    </source>
</reference>
<feature type="domain" description="HTH araC/xylS-type" evidence="5">
    <location>
        <begin position="168"/>
        <end position="269"/>
    </location>
</feature>
<dbReference type="InterPro" id="IPR018060">
    <property type="entry name" value="HTH_AraC"/>
</dbReference>
<dbReference type="PROSITE" id="PS01124">
    <property type="entry name" value="HTH_ARAC_FAMILY_2"/>
    <property type="match status" value="1"/>
</dbReference>
<dbReference type="RefSeq" id="WP_116177138.1">
    <property type="nucleotide sequence ID" value="NZ_CP144375.1"/>
</dbReference>
<evidence type="ECO:0000256" key="3">
    <source>
        <dbReference type="ARBA" id="ARBA00023163"/>
    </source>
</evidence>
<comment type="caution">
    <text evidence="6">The sequence shown here is derived from an EMBL/GenBank/DDBJ whole genome shotgun (WGS) entry which is preliminary data.</text>
</comment>
<feature type="region of interest" description="Disordered" evidence="4">
    <location>
        <begin position="1"/>
        <end position="26"/>
    </location>
</feature>
<dbReference type="InterPro" id="IPR009057">
    <property type="entry name" value="Homeodomain-like_sf"/>
</dbReference>
<evidence type="ECO:0000313" key="7">
    <source>
        <dbReference type="Proteomes" id="UP000256269"/>
    </source>
</evidence>
<gene>
    <name evidence="6" type="ORF">BCF44_109247</name>
</gene>
<dbReference type="GO" id="GO:0003700">
    <property type="term" value="F:DNA-binding transcription factor activity"/>
    <property type="evidence" value="ECO:0007669"/>
    <property type="project" value="InterPro"/>
</dbReference>
<dbReference type="EMBL" id="QUNO01000009">
    <property type="protein sequence ID" value="REH43704.1"/>
    <property type="molecule type" value="Genomic_DNA"/>
</dbReference>
<evidence type="ECO:0000313" key="6">
    <source>
        <dbReference type="EMBL" id="REH43704.1"/>
    </source>
</evidence>
<keyword evidence="3" id="KW-0804">Transcription</keyword>
<dbReference type="AlphaFoldDB" id="A0A3E0HEK5"/>
<keyword evidence="2 6" id="KW-0238">DNA-binding</keyword>
<name>A0A3E0HEK5_9PSEU</name>
<dbReference type="Pfam" id="PF12833">
    <property type="entry name" value="HTH_18"/>
    <property type="match status" value="1"/>
</dbReference>
<evidence type="ECO:0000256" key="4">
    <source>
        <dbReference type="SAM" id="MobiDB-lite"/>
    </source>
</evidence>
<dbReference type="Proteomes" id="UP000256269">
    <property type="component" value="Unassembled WGS sequence"/>
</dbReference>
<dbReference type="InterPro" id="IPR050204">
    <property type="entry name" value="AraC_XylS_family_regulators"/>
</dbReference>
<dbReference type="Pfam" id="PF20240">
    <property type="entry name" value="DUF6597"/>
    <property type="match status" value="1"/>
</dbReference>
<sequence length="270" mass="30179">MSKSDGECPTAARKTSPAAAERDERELRGAWRRFQTHDFPQPSPDLAAYVDHYWVVSWSYAEPYRQKIVPYPRVNLTVADDGTAVVTGVASSYGIRVLEGDRKVLGVAFRPGGFRPFLKGSVATITDRVVPAADIFGADVFAPDVLSVDTVEDVLRRHLPAEPDPRAEEAADIVALIAAKPEITRVDELVTMRSTTIRQLQRLFAEYVGINPKWVIRRYRLHEVTERLAKGAVIDWAGLAAELGYADQAHFVRDFTKMFGESPTQYALRY</sequence>
<dbReference type="InterPro" id="IPR046532">
    <property type="entry name" value="DUF6597"/>
</dbReference>
<dbReference type="OrthoDB" id="2559672at2"/>
<organism evidence="6 7">
    <name type="scientific">Kutzneria buriramensis</name>
    <dbReference type="NCBI Taxonomy" id="1045776"/>
    <lineage>
        <taxon>Bacteria</taxon>
        <taxon>Bacillati</taxon>
        <taxon>Actinomycetota</taxon>
        <taxon>Actinomycetes</taxon>
        <taxon>Pseudonocardiales</taxon>
        <taxon>Pseudonocardiaceae</taxon>
        <taxon>Kutzneria</taxon>
    </lineage>
</organism>
<keyword evidence="7" id="KW-1185">Reference proteome</keyword>